<gene>
    <name evidence="1" type="ORF">LSH36_1797g00001</name>
</gene>
<sequence>MSTNTVLQAEVFLYVIKMGAEAIYIHSSPQTVNDIIFPKNSVLQYTMNGLTVSSKNGYFNPLEHWGCNYTHLYPQQVKGHSYKLCTGLMTSIQAESKYLHVQSKEASEENIVVSESCDTSSPDVVMSSGTYAFFHVENILYMRDAFWGLPTTEVNDSSDAMCFSFLIQKLLWFTGRRLLLHTGRSLHTLKDVDTSKIQICRSFLDGINCEMPNFTACFAKLCDSFPADVLNNKHVLKFQMKWLKALEVNDYQLPNIHPETQNKCDPKELIYTPVQHKVSYRIKKWRVNPFPPVNNIAAIRTTYTNMCEGADKKFSSIQPDFLAPWIIWEDVLLVVVFNIPLYDIIPYIEVLYRSFFPHVLYCGPSMLEYVNFTKLRSYNISFVAYGATPVGHFLGSFNYKCLMMAVEMKYDVRGYLVVADDLLFIPQKIKQLNLEKAWFPAGNHMKTADIKTLRECRLGMCDFHTHWRWWVEYQDAVLKTLQDMESRRNESLLINKCLKTLSNLNHSEFHVNGGYSDIFYIPHYLGDSFAQLLALFHEHNVFLEIAIPTVFRCLVPDTEMEILQGKQTRDSQVTVDQSATRYADATTLTRRETTRTFNRPSTSFITGFPVCGNIATEPWKGAHIGHMHDS</sequence>
<name>A0AAD9ISF7_9ANNE</name>
<comment type="caution">
    <text evidence="1">The sequence shown here is derived from an EMBL/GenBank/DDBJ whole genome shotgun (WGS) entry which is preliminary data.</text>
</comment>
<dbReference type="PANTHER" id="PTHR31362:SF0">
    <property type="entry name" value="EXOSTOSIN DOMAIN-CONTAINING PROTEIN-RELATED"/>
    <property type="match status" value="1"/>
</dbReference>
<dbReference type="Proteomes" id="UP001208570">
    <property type="component" value="Unassembled WGS sequence"/>
</dbReference>
<dbReference type="InterPro" id="IPR005049">
    <property type="entry name" value="STL-like"/>
</dbReference>
<dbReference type="Pfam" id="PF03385">
    <property type="entry name" value="STELLO"/>
    <property type="match status" value="1"/>
</dbReference>
<keyword evidence="2" id="KW-1185">Reference proteome</keyword>
<dbReference type="PANTHER" id="PTHR31362">
    <property type="entry name" value="GLYCOSYLTRANSFERASE STELLO1-RELATED"/>
    <property type="match status" value="1"/>
</dbReference>
<protein>
    <submittedName>
        <fullName evidence="1">Uncharacterized protein</fullName>
    </submittedName>
</protein>
<evidence type="ECO:0000313" key="1">
    <source>
        <dbReference type="EMBL" id="KAK2139425.1"/>
    </source>
</evidence>
<dbReference type="EMBL" id="JAODUP010001793">
    <property type="protein sequence ID" value="KAK2139425.1"/>
    <property type="molecule type" value="Genomic_DNA"/>
</dbReference>
<accession>A0AAD9ISF7</accession>
<dbReference type="AlphaFoldDB" id="A0AAD9ISF7"/>
<proteinExistence type="predicted"/>
<evidence type="ECO:0000313" key="2">
    <source>
        <dbReference type="Proteomes" id="UP001208570"/>
    </source>
</evidence>
<reference evidence="1" key="1">
    <citation type="journal article" date="2023" name="Mol. Biol. Evol.">
        <title>Third-Generation Sequencing Reveals the Adaptive Role of the Epigenome in Three Deep-Sea Polychaetes.</title>
        <authorList>
            <person name="Perez M."/>
            <person name="Aroh O."/>
            <person name="Sun Y."/>
            <person name="Lan Y."/>
            <person name="Juniper S.K."/>
            <person name="Young C.R."/>
            <person name="Angers B."/>
            <person name="Qian P.Y."/>
        </authorList>
    </citation>
    <scope>NUCLEOTIDE SEQUENCE</scope>
    <source>
        <strain evidence="1">P08H-3</strain>
    </source>
</reference>
<organism evidence="1 2">
    <name type="scientific">Paralvinella palmiformis</name>
    <dbReference type="NCBI Taxonomy" id="53620"/>
    <lineage>
        <taxon>Eukaryota</taxon>
        <taxon>Metazoa</taxon>
        <taxon>Spiralia</taxon>
        <taxon>Lophotrochozoa</taxon>
        <taxon>Annelida</taxon>
        <taxon>Polychaeta</taxon>
        <taxon>Sedentaria</taxon>
        <taxon>Canalipalpata</taxon>
        <taxon>Terebellida</taxon>
        <taxon>Terebelliformia</taxon>
        <taxon>Alvinellidae</taxon>
        <taxon>Paralvinella</taxon>
    </lineage>
</organism>